<evidence type="ECO:0000313" key="1">
    <source>
        <dbReference type="EMBL" id="GGN28630.1"/>
    </source>
</evidence>
<evidence type="ECO:0000313" key="2">
    <source>
        <dbReference type="Proteomes" id="UP000597656"/>
    </source>
</evidence>
<comment type="caution">
    <text evidence="1">The sequence shown here is derived from an EMBL/GenBank/DDBJ whole genome shotgun (WGS) entry which is preliminary data.</text>
</comment>
<proteinExistence type="predicted"/>
<organism evidence="1 2">
    <name type="scientific">Lentzea pudingi</name>
    <dbReference type="NCBI Taxonomy" id="1789439"/>
    <lineage>
        <taxon>Bacteria</taxon>
        <taxon>Bacillati</taxon>
        <taxon>Actinomycetota</taxon>
        <taxon>Actinomycetes</taxon>
        <taxon>Pseudonocardiales</taxon>
        <taxon>Pseudonocardiaceae</taxon>
        <taxon>Lentzea</taxon>
    </lineage>
</organism>
<keyword evidence="2" id="KW-1185">Reference proteome</keyword>
<protein>
    <submittedName>
        <fullName evidence="1">Uncharacterized protein</fullName>
    </submittedName>
</protein>
<name>A0ABQ2IV94_9PSEU</name>
<gene>
    <name evidence="1" type="ORF">GCM10011609_84920</name>
</gene>
<dbReference type="Proteomes" id="UP000597656">
    <property type="component" value="Unassembled WGS sequence"/>
</dbReference>
<dbReference type="EMBL" id="BMNC01000028">
    <property type="protein sequence ID" value="GGN28630.1"/>
    <property type="molecule type" value="Genomic_DNA"/>
</dbReference>
<reference evidence="2" key="1">
    <citation type="journal article" date="2019" name="Int. J. Syst. Evol. Microbiol.">
        <title>The Global Catalogue of Microorganisms (GCM) 10K type strain sequencing project: providing services to taxonomists for standard genome sequencing and annotation.</title>
        <authorList>
            <consortium name="The Broad Institute Genomics Platform"/>
            <consortium name="The Broad Institute Genome Sequencing Center for Infectious Disease"/>
            <person name="Wu L."/>
            <person name="Ma J."/>
        </authorList>
    </citation>
    <scope>NUCLEOTIDE SEQUENCE [LARGE SCALE GENOMIC DNA]</scope>
    <source>
        <strain evidence="2">CGMCC 4.7319</strain>
    </source>
</reference>
<accession>A0ABQ2IV94</accession>
<sequence length="73" mass="7877">MMMIRMSVEPPPDVSLLNDTEVGLAAMTEDVLLTRSLCNPSGVGARVFGLALDAERHVRTSTSPTRNDGPQNH</sequence>